<evidence type="ECO:0000313" key="2">
    <source>
        <dbReference type="Proteomes" id="UP000503447"/>
    </source>
</evidence>
<dbReference type="Proteomes" id="UP000503447">
    <property type="component" value="Chromosome"/>
</dbReference>
<sequence>MGQGELFALDGATFQRLVALVDSPSLMELVQEIEDTWDENQRLACWKSWPELHKCLTGSHSDPKAGPAPLHECFLGNRYLTDPNGGYIVALLDANKLTALLTALEPPGTAWLRGQCKRLFADDYSDDWFTGLSELLSAAREFYRQAVESGHSVLFTSDEVLADIYAPGDHE</sequence>
<protein>
    <recommendedName>
        <fullName evidence="3">DUF4375 domain-containing protein</fullName>
    </recommendedName>
</protein>
<dbReference type="InterPro" id="IPR015068">
    <property type="entry name" value="DUF1877"/>
</dbReference>
<dbReference type="SUPFAM" id="SSF111069">
    <property type="entry name" value="Hypothetical protein yfbM"/>
    <property type="match status" value="1"/>
</dbReference>
<dbReference type="Gene3D" id="3.40.1760.10">
    <property type="entry name" value="YfbM-like super family"/>
    <property type="match status" value="1"/>
</dbReference>
<keyword evidence="2" id="KW-1185">Reference proteome</keyword>
<dbReference type="KEGG" id="ftj:FTUN_0317"/>
<evidence type="ECO:0000313" key="1">
    <source>
        <dbReference type="EMBL" id="QJW92820.1"/>
    </source>
</evidence>
<organism evidence="1 2">
    <name type="scientific">Frigoriglobus tundricola</name>
    <dbReference type="NCBI Taxonomy" id="2774151"/>
    <lineage>
        <taxon>Bacteria</taxon>
        <taxon>Pseudomonadati</taxon>
        <taxon>Planctomycetota</taxon>
        <taxon>Planctomycetia</taxon>
        <taxon>Gemmatales</taxon>
        <taxon>Gemmataceae</taxon>
        <taxon>Frigoriglobus</taxon>
    </lineage>
</organism>
<dbReference type="EMBL" id="CP053452">
    <property type="protein sequence ID" value="QJW92820.1"/>
    <property type="molecule type" value="Genomic_DNA"/>
</dbReference>
<evidence type="ECO:0008006" key="3">
    <source>
        <dbReference type="Google" id="ProtNLM"/>
    </source>
</evidence>
<proteinExistence type="predicted"/>
<dbReference type="RefSeq" id="WP_171469143.1">
    <property type="nucleotide sequence ID" value="NZ_CP053452.2"/>
</dbReference>
<gene>
    <name evidence="1" type="ORF">FTUN_0317</name>
</gene>
<accession>A0A6M5YHN2</accession>
<dbReference type="Pfam" id="PF08974">
    <property type="entry name" value="DUF1877"/>
    <property type="match status" value="1"/>
</dbReference>
<name>A0A6M5YHN2_9BACT</name>
<dbReference type="InterPro" id="IPR035944">
    <property type="entry name" value="YfbM-like_sf"/>
</dbReference>
<dbReference type="AlphaFoldDB" id="A0A6M5YHN2"/>
<reference evidence="2" key="1">
    <citation type="submission" date="2020-05" db="EMBL/GenBank/DDBJ databases">
        <title>Frigoriglobus tundricola gen. nov., sp. nov., a psychrotolerant cellulolytic planctomycete of the family Gemmataceae with two divergent copies of 16S rRNA gene.</title>
        <authorList>
            <person name="Kulichevskaya I.S."/>
            <person name="Ivanova A.A."/>
            <person name="Naumoff D.G."/>
            <person name="Beletsky A.V."/>
            <person name="Rijpstra W.I.C."/>
            <person name="Sinninghe Damste J.S."/>
            <person name="Mardanov A.V."/>
            <person name="Ravin N.V."/>
            <person name="Dedysh S.N."/>
        </authorList>
    </citation>
    <scope>NUCLEOTIDE SEQUENCE [LARGE SCALE GENOMIC DNA]</scope>
    <source>
        <strain evidence="2">PL17</strain>
    </source>
</reference>